<keyword evidence="1" id="KW-0238">DNA-binding</keyword>
<feature type="compositionally biased region" description="Basic residues" evidence="2">
    <location>
        <begin position="28"/>
        <end position="37"/>
    </location>
</feature>
<dbReference type="Pfam" id="PF13411">
    <property type="entry name" value="MerR_1"/>
    <property type="match status" value="1"/>
</dbReference>
<evidence type="ECO:0000259" key="3">
    <source>
        <dbReference type="Pfam" id="PF13411"/>
    </source>
</evidence>
<dbReference type="CDD" id="cd04765">
    <property type="entry name" value="HTH_MlrA-like_sg2"/>
    <property type="match status" value="1"/>
</dbReference>
<feature type="domain" description="HTH merR-type" evidence="3">
    <location>
        <begin position="63"/>
        <end position="131"/>
    </location>
</feature>
<accession>A0A3M9NPD8</accession>
<proteinExistence type="predicted"/>
<evidence type="ECO:0000256" key="2">
    <source>
        <dbReference type="SAM" id="MobiDB-lite"/>
    </source>
</evidence>
<evidence type="ECO:0000256" key="1">
    <source>
        <dbReference type="ARBA" id="ARBA00023125"/>
    </source>
</evidence>
<keyword evidence="5" id="KW-1185">Reference proteome</keyword>
<dbReference type="InterPro" id="IPR000551">
    <property type="entry name" value="MerR-type_HTH_dom"/>
</dbReference>
<protein>
    <submittedName>
        <fullName evidence="4">MerR family transcriptional regulator</fullName>
    </submittedName>
</protein>
<organism evidence="4 5">
    <name type="scientific">Hanamia caeni</name>
    <dbReference type="NCBI Taxonomy" id="2294116"/>
    <lineage>
        <taxon>Bacteria</taxon>
        <taxon>Pseudomonadati</taxon>
        <taxon>Bacteroidota</taxon>
        <taxon>Chitinophagia</taxon>
        <taxon>Chitinophagales</taxon>
        <taxon>Chitinophagaceae</taxon>
        <taxon>Hanamia</taxon>
    </lineage>
</organism>
<dbReference type="InterPro" id="IPR047057">
    <property type="entry name" value="MerR_fam"/>
</dbReference>
<dbReference type="SUPFAM" id="SSF46955">
    <property type="entry name" value="Putative DNA-binding domain"/>
    <property type="match status" value="1"/>
</dbReference>
<dbReference type="OrthoDB" id="9810140at2"/>
<sequence length="160" mass="19116">MPLTQISFSFDREEKYQNPTKEAVKQQIKPKSKRGRKSLKEYNAEPDVVKVPEDEILFQKQYYSIGDVADMFHENTSLIRYWDKEFAILKPKKNKKGDRFFRPEDVKNLKMIYHLLRERKYTIEGAKEFIKNNKAAGEKHELIESLEKVKMFLLELKNNL</sequence>
<evidence type="ECO:0000313" key="4">
    <source>
        <dbReference type="EMBL" id="RNI38898.1"/>
    </source>
</evidence>
<gene>
    <name evidence="4" type="ORF">EFY79_04335</name>
</gene>
<dbReference type="PANTHER" id="PTHR30204:SF15">
    <property type="entry name" value="BLL5018 PROTEIN"/>
    <property type="match status" value="1"/>
</dbReference>
<dbReference type="AlphaFoldDB" id="A0A3M9NPD8"/>
<dbReference type="Proteomes" id="UP000267223">
    <property type="component" value="Unassembled WGS sequence"/>
</dbReference>
<dbReference type="EMBL" id="RJJR01000002">
    <property type="protein sequence ID" value="RNI38898.1"/>
    <property type="molecule type" value="Genomic_DNA"/>
</dbReference>
<name>A0A3M9NPD8_9BACT</name>
<reference evidence="4 5" key="1">
    <citation type="submission" date="2018-11" db="EMBL/GenBank/DDBJ databases">
        <title>Draft genome sequence of Ferruginibacter sp. BO-59.</title>
        <authorList>
            <person name="Im W.T."/>
        </authorList>
    </citation>
    <scope>NUCLEOTIDE SEQUENCE [LARGE SCALE GENOMIC DNA]</scope>
    <source>
        <strain evidence="4 5">BO-59</strain>
    </source>
</reference>
<dbReference type="GO" id="GO:0003677">
    <property type="term" value="F:DNA binding"/>
    <property type="evidence" value="ECO:0007669"/>
    <property type="project" value="UniProtKB-KW"/>
</dbReference>
<comment type="caution">
    <text evidence="4">The sequence shown here is derived from an EMBL/GenBank/DDBJ whole genome shotgun (WGS) entry which is preliminary data.</text>
</comment>
<feature type="region of interest" description="Disordered" evidence="2">
    <location>
        <begin position="1"/>
        <end position="44"/>
    </location>
</feature>
<dbReference type="PANTHER" id="PTHR30204">
    <property type="entry name" value="REDOX-CYCLING DRUG-SENSING TRANSCRIPTIONAL ACTIVATOR SOXR"/>
    <property type="match status" value="1"/>
</dbReference>
<dbReference type="RefSeq" id="WP_123119461.1">
    <property type="nucleotide sequence ID" value="NZ_RJJR01000002.1"/>
</dbReference>
<dbReference type="Gene3D" id="1.10.1660.10">
    <property type="match status" value="1"/>
</dbReference>
<evidence type="ECO:0000313" key="5">
    <source>
        <dbReference type="Proteomes" id="UP000267223"/>
    </source>
</evidence>
<dbReference type="InterPro" id="IPR009061">
    <property type="entry name" value="DNA-bd_dom_put_sf"/>
</dbReference>
<dbReference type="GO" id="GO:0003700">
    <property type="term" value="F:DNA-binding transcription factor activity"/>
    <property type="evidence" value="ECO:0007669"/>
    <property type="project" value="InterPro"/>
</dbReference>